<reference evidence="1" key="1">
    <citation type="submission" date="2021-05" db="EMBL/GenBank/DDBJ databases">
        <authorList>
            <person name="Pan Q."/>
            <person name="Jouanno E."/>
            <person name="Zahm M."/>
            <person name="Klopp C."/>
            <person name="Cabau C."/>
            <person name="Louis A."/>
            <person name="Berthelot C."/>
            <person name="Parey E."/>
            <person name="Roest Crollius H."/>
            <person name="Montfort J."/>
            <person name="Robinson-Rechavi M."/>
            <person name="Bouchez O."/>
            <person name="Lampietro C."/>
            <person name="Lopez Roques C."/>
            <person name="Donnadieu C."/>
            <person name="Postlethwait J."/>
            <person name="Bobe J."/>
            <person name="Dillon D."/>
            <person name="Chandos A."/>
            <person name="von Hippel F."/>
            <person name="Guiguen Y."/>
        </authorList>
    </citation>
    <scope>NUCLEOTIDE SEQUENCE</scope>
    <source>
        <strain evidence="1">YG-Jan2019</strain>
    </source>
</reference>
<evidence type="ECO:0000313" key="2">
    <source>
        <dbReference type="Proteomes" id="UP001157502"/>
    </source>
</evidence>
<dbReference type="Proteomes" id="UP001157502">
    <property type="component" value="Chromosome 27"/>
</dbReference>
<organism evidence="1 2">
    <name type="scientific">Dallia pectoralis</name>
    <name type="common">Alaska blackfish</name>
    <dbReference type="NCBI Taxonomy" id="75939"/>
    <lineage>
        <taxon>Eukaryota</taxon>
        <taxon>Metazoa</taxon>
        <taxon>Chordata</taxon>
        <taxon>Craniata</taxon>
        <taxon>Vertebrata</taxon>
        <taxon>Euteleostomi</taxon>
        <taxon>Actinopterygii</taxon>
        <taxon>Neopterygii</taxon>
        <taxon>Teleostei</taxon>
        <taxon>Protacanthopterygii</taxon>
        <taxon>Esociformes</taxon>
        <taxon>Umbridae</taxon>
        <taxon>Dallia</taxon>
    </lineage>
</organism>
<evidence type="ECO:0000313" key="1">
    <source>
        <dbReference type="EMBL" id="KAJ7990984.1"/>
    </source>
</evidence>
<sequence length="115" mass="13156">MRFTLSTDSELQVAQVFGHVNQSSRNPFWIRQGAYGSGRKFRNQWRGLGLVQRRTERRNEMSSALSSSSVAWMVFERVDISLLICSIFFLIIWLFWSASRLSAAILAASSSCSNW</sequence>
<accession>A0ACC2FHZ6</accession>
<name>A0ACC2FHZ6_DALPE</name>
<keyword evidence="2" id="KW-1185">Reference proteome</keyword>
<gene>
    <name evidence="1" type="ORF">DPEC_G00292530</name>
</gene>
<dbReference type="EMBL" id="CM055754">
    <property type="protein sequence ID" value="KAJ7990984.1"/>
    <property type="molecule type" value="Genomic_DNA"/>
</dbReference>
<proteinExistence type="predicted"/>
<comment type="caution">
    <text evidence="1">The sequence shown here is derived from an EMBL/GenBank/DDBJ whole genome shotgun (WGS) entry which is preliminary data.</text>
</comment>
<protein>
    <submittedName>
        <fullName evidence="1">Uncharacterized protein</fullName>
    </submittedName>
</protein>